<dbReference type="InterPro" id="IPR025495">
    <property type="entry name" value="DUF4386"/>
</dbReference>
<feature type="transmembrane region" description="Helical" evidence="1">
    <location>
        <begin position="85"/>
        <end position="112"/>
    </location>
</feature>
<gene>
    <name evidence="2" type="ORF">EKO23_08260</name>
</gene>
<sequence length="237" mass="24797">MNVRITSALLVTGAVAVNAAFFGLGALFDYPDVLQQPGADVLASFRDHQAGVMGWFAVLVAGAALMGPIAVGVRRLGTGRVATAALVAGVAAAVVQVIGLSRWLLVIPTVAWQAADPSREAHAVDVYERAGFWMGEVIGESFGYLLTGLWTLLVLRSLVRRPPVWFTALGTSSALAVLSGILIPFGVPGTDLANFLGYVGWSLWLLCLAVLAWRGRLSPRSVEAAEAVEASSVALVA</sequence>
<name>A0A4V1XZG4_9ACTN</name>
<keyword evidence="3" id="KW-1185">Reference proteome</keyword>
<dbReference type="RefSeq" id="WP_134716103.1">
    <property type="nucleotide sequence ID" value="NZ_SDKM01000010.1"/>
</dbReference>
<organism evidence="2 3">
    <name type="scientific">Nocardioides guangzhouensis</name>
    <dbReference type="NCBI Taxonomy" id="2497878"/>
    <lineage>
        <taxon>Bacteria</taxon>
        <taxon>Bacillati</taxon>
        <taxon>Actinomycetota</taxon>
        <taxon>Actinomycetes</taxon>
        <taxon>Propionibacteriales</taxon>
        <taxon>Nocardioidaceae</taxon>
        <taxon>Nocardioides</taxon>
    </lineage>
</organism>
<evidence type="ECO:0000313" key="2">
    <source>
        <dbReference type="EMBL" id="RYP86659.1"/>
    </source>
</evidence>
<accession>A0A4V1XZG4</accession>
<reference evidence="2 3" key="1">
    <citation type="submission" date="2019-01" db="EMBL/GenBank/DDBJ databases">
        <title>Nocardioides guangzhouensis sp. nov., an actinobacterium isolated from soil.</title>
        <authorList>
            <person name="Fu Y."/>
            <person name="Cai Y."/>
            <person name="Lin Z."/>
            <person name="Chen P."/>
        </authorList>
    </citation>
    <scope>NUCLEOTIDE SEQUENCE [LARGE SCALE GENOMIC DNA]</scope>
    <source>
        <strain evidence="2 3">130</strain>
    </source>
</reference>
<keyword evidence="1" id="KW-0472">Membrane</keyword>
<feature type="transmembrane region" description="Helical" evidence="1">
    <location>
        <begin position="164"/>
        <end position="183"/>
    </location>
</feature>
<protein>
    <submittedName>
        <fullName evidence="2">DUF4386 family protein</fullName>
    </submittedName>
</protein>
<dbReference type="Pfam" id="PF14329">
    <property type="entry name" value="DUF4386"/>
    <property type="match status" value="1"/>
</dbReference>
<keyword evidence="1" id="KW-1133">Transmembrane helix</keyword>
<dbReference type="EMBL" id="SDKM01000010">
    <property type="protein sequence ID" value="RYP86659.1"/>
    <property type="molecule type" value="Genomic_DNA"/>
</dbReference>
<dbReference type="OrthoDB" id="326446at2"/>
<keyword evidence="1" id="KW-0812">Transmembrane</keyword>
<dbReference type="AlphaFoldDB" id="A0A4V1XZG4"/>
<comment type="caution">
    <text evidence="2">The sequence shown here is derived from an EMBL/GenBank/DDBJ whole genome shotgun (WGS) entry which is preliminary data.</text>
</comment>
<dbReference type="Proteomes" id="UP000295198">
    <property type="component" value="Unassembled WGS sequence"/>
</dbReference>
<feature type="transmembrane region" description="Helical" evidence="1">
    <location>
        <begin position="195"/>
        <end position="213"/>
    </location>
</feature>
<feature type="transmembrane region" description="Helical" evidence="1">
    <location>
        <begin position="132"/>
        <end position="155"/>
    </location>
</feature>
<proteinExistence type="predicted"/>
<evidence type="ECO:0000313" key="3">
    <source>
        <dbReference type="Proteomes" id="UP000295198"/>
    </source>
</evidence>
<evidence type="ECO:0000256" key="1">
    <source>
        <dbReference type="SAM" id="Phobius"/>
    </source>
</evidence>
<feature type="transmembrane region" description="Helical" evidence="1">
    <location>
        <begin position="52"/>
        <end position="73"/>
    </location>
</feature>